<dbReference type="Proteomes" id="UP000253934">
    <property type="component" value="Unassembled WGS sequence"/>
</dbReference>
<proteinExistence type="predicted"/>
<evidence type="ECO:0000313" key="2">
    <source>
        <dbReference type="Proteomes" id="UP000253934"/>
    </source>
</evidence>
<dbReference type="AlphaFoldDB" id="A0A369KNY5"/>
<dbReference type="EMBL" id="QOVW01000109">
    <property type="protein sequence ID" value="RDB35070.1"/>
    <property type="molecule type" value="Genomic_DNA"/>
</dbReference>
<organism evidence="1 2">
    <name type="scientific">Spirobacillus cienkowskii</name>
    <dbReference type="NCBI Taxonomy" id="495820"/>
    <lineage>
        <taxon>Bacteria</taxon>
        <taxon>Pseudomonadati</taxon>
        <taxon>Bdellovibrionota</taxon>
        <taxon>Oligoflexia</taxon>
        <taxon>Silvanigrellales</taxon>
        <taxon>Spirobacillus</taxon>
    </lineage>
</organism>
<accession>A0A369KNY5</accession>
<protein>
    <submittedName>
        <fullName evidence="1">Uncharacterized protein</fullName>
    </submittedName>
</protein>
<name>A0A369KNY5_9BACT</name>
<gene>
    <name evidence="1" type="ORF">DCC88_12025</name>
</gene>
<reference evidence="1" key="1">
    <citation type="submission" date="2018-04" db="EMBL/GenBank/DDBJ databases">
        <title>Draft genome sequence of the Candidatus Spirobacillus cienkowskii, a pathogen of freshwater Daphnia species, reconstructed from hemolymph metagenomic reads.</title>
        <authorList>
            <person name="Bresciani L."/>
            <person name="Lemos L.N."/>
            <person name="Wale N."/>
            <person name="Lin J.Y."/>
            <person name="Fernandes G.R."/>
            <person name="Duffy M.A."/>
            <person name="Rodrigues J.M."/>
        </authorList>
    </citation>
    <scope>NUCLEOTIDE SEQUENCE [LARGE SCALE GENOMIC DNA]</scope>
    <source>
        <strain evidence="1">Binning01</strain>
    </source>
</reference>
<keyword evidence="2" id="KW-1185">Reference proteome</keyword>
<sequence length="348" mass="39895">MDKIQGATATPDRKFTLGVPEVGTHGTIVTAEWLNHVQDEICNVILSENMSLDDSASNQLSAAIKQKLNALKEGCEQDIVGFKTEVEQWKKQIQSTILTLAKESELKRLQAITDTDKTNLLQCFEILNNFNNEFVEKVLQFLKTLEQNYFIQDSRFTEVFNAYGTYVLKHVGAKLNESAFQRFLDTNYNPFINTTFKNHTHPQYEIKQAYYTGFIPQFQNKANTSLVPCNNLMHSNSKNITKITNLLHIPTFYLKHSGIYQIHFQLNQTAEQNSLGTLKFAFGKVTEGLFETKKLQTYPNTNGFYNLFFEENYFCPGNETVGFKIFAANSFTEFNVYAQISFIKLADF</sequence>
<evidence type="ECO:0000313" key="1">
    <source>
        <dbReference type="EMBL" id="RDB35070.1"/>
    </source>
</evidence>
<comment type="caution">
    <text evidence="1">The sequence shown here is derived from an EMBL/GenBank/DDBJ whole genome shotgun (WGS) entry which is preliminary data.</text>
</comment>